<feature type="domain" description="MADS-box" evidence="6">
    <location>
        <begin position="7"/>
        <end position="67"/>
    </location>
</feature>
<dbReference type="Gene3D" id="3.40.1810.10">
    <property type="entry name" value="Transcription factor, MADS-box"/>
    <property type="match status" value="1"/>
</dbReference>
<dbReference type="SUPFAM" id="SSF55455">
    <property type="entry name" value="SRF-like"/>
    <property type="match status" value="1"/>
</dbReference>
<reference evidence="7 8" key="1">
    <citation type="journal article" date="2021" name="Commun. Biol.">
        <title>The genome of Shorea leprosula (Dipterocarpaceae) highlights the ecological relevance of drought in aseasonal tropical rainforests.</title>
        <authorList>
            <person name="Ng K.K.S."/>
            <person name="Kobayashi M.J."/>
            <person name="Fawcett J.A."/>
            <person name="Hatakeyama M."/>
            <person name="Paape T."/>
            <person name="Ng C.H."/>
            <person name="Ang C.C."/>
            <person name="Tnah L.H."/>
            <person name="Lee C.T."/>
            <person name="Nishiyama T."/>
            <person name="Sese J."/>
            <person name="O'Brien M.J."/>
            <person name="Copetti D."/>
            <person name="Mohd Noor M.I."/>
            <person name="Ong R.C."/>
            <person name="Putra M."/>
            <person name="Sireger I.Z."/>
            <person name="Indrioko S."/>
            <person name="Kosugi Y."/>
            <person name="Izuno A."/>
            <person name="Isagi Y."/>
            <person name="Lee S.L."/>
            <person name="Shimizu K.K."/>
        </authorList>
    </citation>
    <scope>NUCLEOTIDE SEQUENCE [LARGE SCALE GENOMIC DNA]</scope>
    <source>
        <strain evidence="7">214</strain>
    </source>
</reference>
<evidence type="ECO:0000256" key="1">
    <source>
        <dbReference type="ARBA" id="ARBA00004123"/>
    </source>
</evidence>
<dbReference type="Pfam" id="PF00319">
    <property type="entry name" value="SRF-TF"/>
    <property type="match status" value="1"/>
</dbReference>
<dbReference type="FunFam" id="3.40.1810.10:FF:000006">
    <property type="entry name" value="Agamous-like MADS-box protein AGL62"/>
    <property type="match status" value="1"/>
</dbReference>
<dbReference type="GO" id="GO:0005634">
    <property type="term" value="C:nucleus"/>
    <property type="evidence" value="ECO:0007669"/>
    <property type="project" value="UniProtKB-SubCell"/>
</dbReference>
<gene>
    <name evidence="7" type="ORF">SLEP1_g33976</name>
</gene>
<organism evidence="7 8">
    <name type="scientific">Rubroshorea leprosula</name>
    <dbReference type="NCBI Taxonomy" id="152421"/>
    <lineage>
        <taxon>Eukaryota</taxon>
        <taxon>Viridiplantae</taxon>
        <taxon>Streptophyta</taxon>
        <taxon>Embryophyta</taxon>
        <taxon>Tracheophyta</taxon>
        <taxon>Spermatophyta</taxon>
        <taxon>Magnoliopsida</taxon>
        <taxon>eudicotyledons</taxon>
        <taxon>Gunneridae</taxon>
        <taxon>Pentapetalae</taxon>
        <taxon>rosids</taxon>
        <taxon>malvids</taxon>
        <taxon>Malvales</taxon>
        <taxon>Dipterocarpaceae</taxon>
        <taxon>Rubroshorea</taxon>
    </lineage>
</organism>
<dbReference type="SMART" id="SM00432">
    <property type="entry name" value="MADS"/>
    <property type="match status" value="1"/>
</dbReference>
<evidence type="ECO:0000313" key="7">
    <source>
        <dbReference type="EMBL" id="GKV24354.1"/>
    </source>
</evidence>
<keyword evidence="3" id="KW-0238">DNA-binding</keyword>
<evidence type="ECO:0000256" key="5">
    <source>
        <dbReference type="ARBA" id="ARBA00023242"/>
    </source>
</evidence>
<evidence type="ECO:0000259" key="6">
    <source>
        <dbReference type="PROSITE" id="PS50066"/>
    </source>
</evidence>
<dbReference type="EMBL" id="BPVZ01000065">
    <property type="protein sequence ID" value="GKV24354.1"/>
    <property type="molecule type" value="Genomic_DNA"/>
</dbReference>
<dbReference type="InterPro" id="IPR002100">
    <property type="entry name" value="TF_MADSbox"/>
</dbReference>
<dbReference type="PROSITE" id="PS50066">
    <property type="entry name" value="MADS_BOX_2"/>
    <property type="match status" value="1"/>
</dbReference>
<dbReference type="GO" id="GO:0046983">
    <property type="term" value="F:protein dimerization activity"/>
    <property type="evidence" value="ECO:0007669"/>
    <property type="project" value="InterPro"/>
</dbReference>
<keyword evidence="5" id="KW-0539">Nucleus</keyword>
<proteinExistence type="predicted"/>
<protein>
    <recommendedName>
        <fullName evidence="6">MADS-box domain-containing protein</fullName>
    </recommendedName>
</protein>
<evidence type="ECO:0000256" key="4">
    <source>
        <dbReference type="ARBA" id="ARBA00023163"/>
    </source>
</evidence>
<evidence type="ECO:0000256" key="2">
    <source>
        <dbReference type="ARBA" id="ARBA00023015"/>
    </source>
</evidence>
<evidence type="ECO:0000313" key="8">
    <source>
        <dbReference type="Proteomes" id="UP001054252"/>
    </source>
</evidence>
<dbReference type="Proteomes" id="UP001054252">
    <property type="component" value="Unassembled WGS sequence"/>
</dbReference>
<dbReference type="PANTHER" id="PTHR11945">
    <property type="entry name" value="MADS BOX PROTEIN"/>
    <property type="match status" value="1"/>
</dbReference>
<accession>A0AAV5KIC7</accession>
<dbReference type="AlphaFoldDB" id="A0AAV5KIC7"/>
<dbReference type="PRINTS" id="PR00404">
    <property type="entry name" value="MADSDOMAIN"/>
</dbReference>
<keyword evidence="8" id="KW-1185">Reference proteome</keyword>
<dbReference type="Gene3D" id="6.10.140.920">
    <property type="match status" value="1"/>
</dbReference>
<keyword evidence="4" id="KW-0804">Transcription</keyword>
<keyword evidence="2" id="KW-0805">Transcription regulation</keyword>
<name>A0AAV5KIC7_9ROSI</name>
<dbReference type="PANTHER" id="PTHR11945:SF629">
    <property type="entry name" value="OS02G0164450 PROTEIN"/>
    <property type="match status" value="1"/>
</dbReference>
<sequence length="180" mass="20453">MVKKSSLGRQKIPIEKIPKKNHLQVTFSKRRAGLFKKASELCTLCGVEIGIVVFSPASKPFSFGHPEVESLFDRFLTRNPPPKNSSSHQLIEAHRNASVHELNLYLTQLVNQLEAEKKHGDELDQIKKDTRRQCWWTAPIDELGLHELEQLRAALLILKKNVGRQISEILIESSTNPSQI</sequence>
<evidence type="ECO:0000256" key="3">
    <source>
        <dbReference type="ARBA" id="ARBA00023125"/>
    </source>
</evidence>
<comment type="subcellular location">
    <subcellularLocation>
        <location evidence="1">Nucleus</location>
    </subcellularLocation>
</comment>
<dbReference type="GO" id="GO:0000978">
    <property type="term" value="F:RNA polymerase II cis-regulatory region sequence-specific DNA binding"/>
    <property type="evidence" value="ECO:0007669"/>
    <property type="project" value="TreeGrafter"/>
</dbReference>
<dbReference type="GO" id="GO:0000981">
    <property type="term" value="F:DNA-binding transcription factor activity, RNA polymerase II-specific"/>
    <property type="evidence" value="ECO:0007669"/>
    <property type="project" value="TreeGrafter"/>
</dbReference>
<comment type="caution">
    <text evidence="7">The sequence shown here is derived from an EMBL/GenBank/DDBJ whole genome shotgun (WGS) entry which is preliminary data.</text>
</comment>
<dbReference type="InterPro" id="IPR036879">
    <property type="entry name" value="TF_MADSbox_sf"/>
</dbReference>